<name>A0AAV0DEB1_9ASTE</name>
<feature type="non-terminal residue" evidence="2">
    <location>
        <position position="129"/>
    </location>
</feature>
<dbReference type="InterPro" id="IPR013103">
    <property type="entry name" value="RVT_2"/>
</dbReference>
<accession>A0AAV0DEB1</accession>
<protein>
    <recommendedName>
        <fullName evidence="1">Reverse transcriptase Ty1/copia-type domain-containing protein</fullName>
    </recommendedName>
</protein>
<comment type="caution">
    <text evidence="2">The sequence shown here is derived from an EMBL/GenBank/DDBJ whole genome shotgun (WGS) entry which is preliminary data.</text>
</comment>
<feature type="domain" description="Reverse transcriptase Ty1/copia-type" evidence="1">
    <location>
        <begin position="4"/>
        <end position="125"/>
    </location>
</feature>
<proteinExistence type="predicted"/>
<evidence type="ECO:0000313" key="3">
    <source>
        <dbReference type="Proteomes" id="UP001152523"/>
    </source>
</evidence>
<keyword evidence="3" id="KW-1185">Reference proteome</keyword>
<gene>
    <name evidence="2" type="ORF">CEPIT_LOCUS13843</name>
</gene>
<evidence type="ECO:0000259" key="1">
    <source>
        <dbReference type="Pfam" id="PF07727"/>
    </source>
</evidence>
<sequence length="129" mass="15109">MKSLYKARLVAQGFSQMPGIDYDETYSLVVDATTLRFLIGMSVFERLQMRLMDVVTAYLYGSLDTDVYMRIPRGFKILDAYRSKSRDLFSIKLQKSLYGLKQSGRMWYNRLREYLIKEGYKNDPISPCV</sequence>
<evidence type="ECO:0000313" key="2">
    <source>
        <dbReference type="EMBL" id="CAH9096728.1"/>
    </source>
</evidence>
<dbReference type="AlphaFoldDB" id="A0AAV0DEB1"/>
<dbReference type="Pfam" id="PF07727">
    <property type="entry name" value="RVT_2"/>
    <property type="match status" value="1"/>
</dbReference>
<organism evidence="2 3">
    <name type="scientific">Cuscuta epithymum</name>
    <dbReference type="NCBI Taxonomy" id="186058"/>
    <lineage>
        <taxon>Eukaryota</taxon>
        <taxon>Viridiplantae</taxon>
        <taxon>Streptophyta</taxon>
        <taxon>Embryophyta</taxon>
        <taxon>Tracheophyta</taxon>
        <taxon>Spermatophyta</taxon>
        <taxon>Magnoliopsida</taxon>
        <taxon>eudicotyledons</taxon>
        <taxon>Gunneridae</taxon>
        <taxon>Pentapetalae</taxon>
        <taxon>asterids</taxon>
        <taxon>lamiids</taxon>
        <taxon>Solanales</taxon>
        <taxon>Convolvulaceae</taxon>
        <taxon>Cuscuteae</taxon>
        <taxon>Cuscuta</taxon>
        <taxon>Cuscuta subgen. Cuscuta</taxon>
    </lineage>
</organism>
<reference evidence="2" key="1">
    <citation type="submission" date="2022-07" db="EMBL/GenBank/DDBJ databases">
        <authorList>
            <person name="Macas J."/>
            <person name="Novak P."/>
            <person name="Neumann P."/>
        </authorList>
    </citation>
    <scope>NUCLEOTIDE SEQUENCE</scope>
</reference>
<dbReference type="Proteomes" id="UP001152523">
    <property type="component" value="Unassembled WGS sequence"/>
</dbReference>
<dbReference type="EMBL" id="CAMAPF010000087">
    <property type="protein sequence ID" value="CAH9096728.1"/>
    <property type="molecule type" value="Genomic_DNA"/>
</dbReference>